<dbReference type="Proteomes" id="UP000648239">
    <property type="component" value="Unassembled WGS sequence"/>
</dbReference>
<sequence length="234" mass="24671">MSLTILAIVFIAILSGCSGSDPLSTTVGNLVLEFQITDPGSTDYEEANLLVAKAIVRPATAEGQDSLGNAGISLLANEIREMDLNSTSSPLPSASLPAGTFILEEISFLPSGLIPITLVNNDVPDLGAACIDRKTLLPGDQTEQSRVAQAINGLSVDRRTFRPNVPIAIPSGDAVNHPIRINSALLIQAYKNAFTCSDNPVACRVSRGGTVPCITSFNANGFITELEGLDWITY</sequence>
<name>A0A8J6XZ30_9BACT</name>
<evidence type="ECO:0000256" key="1">
    <source>
        <dbReference type="SAM" id="SignalP"/>
    </source>
</evidence>
<gene>
    <name evidence="2" type="ORF">IFK94_04945</name>
</gene>
<accession>A0A8J6XZ30</accession>
<dbReference type="AlphaFoldDB" id="A0A8J6XZ30"/>
<proteinExistence type="predicted"/>
<dbReference type="EMBL" id="JACXWD010000010">
    <property type="protein sequence ID" value="MBD3867457.1"/>
    <property type="molecule type" value="Genomic_DNA"/>
</dbReference>
<evidence type="ECO:0000313" key="3">
    <source>
        <dbReference type="Proteomes" id="UP000648239"/>
    </source>
</evidence>
<comment type="caution">
    <text evidence="2">The sequence shown here is derived from an EMBL/GenBank/DDBJ whole genome shotgun (WGS) entry which is preliminary data.</text>
</comment>
<organism evidence="2 3">
    <name type="scientific">Candidatus Polarisedimenticola svalbardensis</name>
    <dbReference type="NCBI Taxonomy" id="2886004"/>
    <lineage>
        <taxon>Bacteria</taxon>
        <taxon>Pseudomonadati</taxon>
        <taxon>Acidobacteriota</taxon>
        <taxon>Candidatus Polarisedimenticolia</taxon>
        <taxon>Candidatus Polarisedimenticolales</taxon>
        <taxon>Candidatus Polarisedimenticolaceae</taxon>
        <taxon>Candidatus Polarisedimenticola</taxon>
    </lineage>
</organism>
<keyword evidence="1" id="KW-0732">Signal</keyword>
<protein>
    <recommendedName>
        <fullName evidence="4">Spondin domain-containing protein</fullName>
    </recommendedName>
</protein>
<reference evidence="2 3" key="1">
    <citation type="submission" date="2020-08" db="EMBL/GenBank/DDBJ databases">
        <title>Acidobacteriota in marine sediments use diverse sulfur dissimilation pathways.</title>
        <authorList>
            <person name="Wasmund K."/>
        </authorList>
    </citation>
    <scope>NUCLEOTIDE SEQUENCE [LARGE SCALE GENOMIC DNA]</scope>
    <source>
        <strain evidence="2">MAG AM4</strain>
    </source>
</reference>
<evidence type="ECO:0000313" key="2">
    <source>
        <dbReference type="EMBL" id="MBD3867457.1"/>
    </source>
</evidence>
<feature type="chain" id="PRO_5035192271" description="Spondin domain-containing protein" evidence="1">
    <location>
        <begin position="21"/>
        <end position="234"/>
    </location>
</feature>
<feature type="signal peptide" evidence="1">
    <location>
        <begin position="1"/>
        <end position="20"/>
    </location>
</feature>
<evidence type="ECO:0008006" key="4">
    <source>
        <dbReference type="Google" id="ProtNLM"/>
    </source>
</evidence>